<accession>A0ABP0NJK7</accession>
<dbReference type="EMBL" id="CAXAMM010029003">
    <property type="protein sequence ID" value="CAK9063940.1"/>
    <property type="molecule type" value="Genomic_DNA"/>
</dbReference>
<dbReference type="InterPro" id="IPR037067">
    <property type="entry name" value="Coatomer_gsu_app_sf"/>
</dbReference>
<evidence type="ECO:0000259" key="3">
    <source>
        <dbReference type="Pfam" id="PF16381"/>
    </source>
</evidence>
<dbReference type="InterPro" id="IPR013040">
    <property type="entry name" value="Coatomer_gsu_app_Ig-like_dom"/>
</dbReference>
<evidence type="ECO:0000259" key="2">
    <source>
        <dbReference type="Pfam" id="PF08752"/>
    </source>
</evidence>
<evidence type="ECO:0000256" key="1">
    <source>
        <dbReference type="SAM" id="MobiDB-lite"/>
    </source>
</evidence>
<dbReference type="SUPFAM" id="SSF49348">
    <property type="entry name" value="Clathrin adaptor appendage domain"/>
    <property type="match status" value="1"/>
</dbReference>
<dbReference type="PANTHER" id="PTHR10261">
    <property type="entry name" value="COATOMER SUBUNIT GAMMA"/>
    <property type="match status" value="1"/>
</dbReference>
<feature type="non-terminal residue" evidence="4">
    <location>
        <position position="1"/>
    </location>
</feature>
<feature type="region of interest" description="Disordered" evidence="1">
    <location>
        <begin position="63"/>
        <end position="103"/>
    </location>
</feature>
<proteinExistence type="predicted"/>
<organism evidence="4 5">
    <name type="scientific">Durusdinium trenchii</name>
    <dbReference type="NCBI Taxonomy" id="1381693"/>
    <lineage>
        <taxon>Eukaryota</taxon>
        <taxon>Sar</taxon>
        <taxon>Alveolata</taxon>
        <taxon>Dinophyceae</taxon>
        <taxon>Suessiales</taxon>
        <taxon>Symbiodiniaceae</taxon>
        <taxon>Durusdinium</taxon>
    </lineage>
</organism>
<dbReference type="InterPro" id="IPR009028">
    <property type="entry name" value="Coatomer/calthrin_app_sub_C"/>
</dbReference>
<dbReference type="SUPFAM" id="SSF55711">
    <property type="entry name" value="Subdomain of clathrin and coatomer appendage domain"/>
    <property type="match status" value="1"/>
</dbReference>
<reference evidence="4 5" key="1">
    <citation type="submission" date="2024-02" db="EMBL/GenBank/DDBJ databases">
        <authorList>
            <person name="Chen Y."/>
            <person name="Shah S."/>
            <person name="Dougan E. K."/>
            <person name="Thang M."/>
            <person name="Chan C."/>
        </authorList>
    </citation>
    <scope>NUCLEOTIDE SEQUENCE [LARGE SCALE GENOMIC DNA]</scope>
</reference>
<dbReference type="InterPro" id="IPR012295">
    <property type="entry name" value="TBP_dom_sf"/>
</dbReference>
<dbReference type="PANTHER" id="PTHR10261:SF0">
    <property type="entry name" value="COATOMER SUBUNIT GAMMA-2"/>
    <property type="match status" value="1"/>
</dbReference>
<evidence type="ECO:0000313" key="4">
    <source>
        <dbReference type="EMBL" id="CAK9063940.1"/>
    </source>
</evidence>
<dbReference type="Gene3D" id="3.30.310.10">
    <property type="entry name" value="TATA-Binding Protein"/>
    <property type="match status" value="1"/>
</dbReference>
<feature type="domain" description="Coatomer subunit gamma C-terminal" evidence="3">
    <location>
        <begin position="254"/>
        <end position="358"/>
    </location>
</feature>
<dbReference type="InterPro" id="IPR032154">
    <property type="entry name" value="Coatomer_g_Cpla"/>
</dbReference>
<dbReference type="Pfam" id="PF16381">
    <property type="entry name" value="Coatomer_g_Cpla"/>
    <property type="match status" value="1"/>
</dbReference>
<dbReference type="Gene3D" id="2.60.40.1480">
    <property type="entry name" value="Coatomer, gamma subunit, appendage domain"/>
    <property type="match status" value="1"/>
</dbReference>
<gene>
    <name evidence="4" type="ORF">SCF082_LOCUS33023</name>
</gene>
<name>A0ABP0NJK7_9DINO</name>
<dbReference type="InterPro" id="IPR017106">
    <property type="entry name" value="Coatomer_gsu"/>
</dbReference>
<protein>
    <submittedName>
        <fullName evidence="4">Coatomer subunit gamma (Gamma-coat protein) (Gamma-COP)</fullName>
    </submittedName>
</protein>
<keyword evidence="5" id="KW-1185">Reference proteome</keyword>
<feature type="domain" description="Coatomer gamma subunit appendage Ig-like subdomain" evidence="2">
    <location>
        <begin position="115"/>
        <end position="245"/>
    </location>
</feature>
<evidence type="ECO:0000313" key="5">
    <source>
        <dbReference type="Proteomes" id="UP001642464"/>
    </source>
</evidence>
<sequence length="559" mass="60348">TVLQQCVDEIEVAKAGYSTLMSAETNFSVDALYDNLVDQMQNGSMDQILDFGSLPTEEAYAASAKAKAALEPPPRPKPGAGPQKASASQVKEQQEEQRATASAELSKVLQDLGATDLGALQHTCKPKPLTESEAEYTVQVIKHMFASHMVLEMYVSNTVQGITLEEVQVNLTGLEPNWTELGASAVTRLEYGQNGSAHVLLRKNAGQDTGGVVPGSFAAALRFIVKEEGDDLGYEDDYPVENVVISTGDYIFARSLQQGQFRSVWEQLAAQGTEVTQKLSLNFKTLESGVEWIIATLNMHPCDNTGKVEPGGRGHTALLSGTFLGGQTCLVKALVGMDAERGCVARISARAKSGDVCQAKRSPRGDVWVYSAHLDIDLKPFQLLLLTKHLSAYDPQVLFSSSSSSKDSSRSRLPQMAMTLKRVSLRLRSAEVPETSEDAKMQLHLRMLELNTVKSLALGGEASESVLRLKLNGLIGHSLARAGGRSVFLCSALEGELGHRNALELSASWTPERKRIVLVTVGLHLSPTQGLVDAWHLLMPMLSKSTADPGDPSEMGDSD</sequence>
<dbReference type="InterPro" id="IPR013041">
    <property type="entry name" value="Clathrin_app_Ig-like_sf"/>
</dbReference>
<dbReference type="Proteomes" id="UP001642464">
    <property type="component" value="Unassembled WGS sequence"/>
</dbReference>
<comment type="caution">
    <text evidence="4">The sequence shown here is derived from an EMBL/GenBank/DDBJ whole genome shotgun (WGS) entry which is preliminary data.</text>
</comment>
<dbReference type="Pfam" id="PF08752">
    <property type="entry name" value="COP-gamma_platf"/>
    <property type="match status" value="1"/>
</dbReference>